<keyword evidence="3" id="KW-0274">FAD</keyword>
<dbReference type="GO" id="GO:0033765">
    <property type="term" value="F:steroid dehydrogenase activity, acting on the CH-CH group of donors"/>
    <property type="evidence" value="ECO:0007669"/>
    <property type="project" value="UniProtKB-ARBA"/>
</dbReference>
<gene>
    <name evidence="6" type="ORF">QBL07_10255</name>
</gene>
<evidence type="ECO:0000256" key="1">
    <source>
        <dbReference type="ARBA" id="ARBA00001974"/>
    </source>
</evidence>
<dbReference type="GO" id="GO:0008202">
    <property type="term" value="P:steroid metabolic process"/>
    <property type="evidence" value="ECO:0007669"/>
    <property type="project" value="UniProtKB-ARBA"/>
</dbReference>
<dbReference type="InterPro" id="IPR036188">
    <property type="entry name" value="FAD/NAD-bd_sf"/>
</dbReference>
<protein>
    <submittedName>
        <fullName evidence="6">FAD-dependent oxidoreductase</fullName>
    </submittedName>
</protein>
<dbReference type="InterPro" id="IPR050315">
    <property type="entry name" value="FAD-oxidoreductase_2"/>
</dbReference>
<dbReference type="PANTHER" id="PTHR43400">
    <property type="entry name" value="FUMARATE REDUCTASE"/>
    <property type="match status" value="1"/>
</dbReference>
<dbReference type="Gene3D" id="3.50.50.60">
    <property type="entry name" value="FAD/NAD(P)-binding domain"/>
    <property type="match status" value="1"/>
</dbReference>
<dbReference type="Gene3D" id="3.90.700.10">
    <property type="entry name" value="Succinate dehydrogenase/fumarate reductase flavoprotein, catalytic domain"/>
    <property type="match status" value="1"/>
</dbReference>
<comment type="cofactor">
    <cofactor evidence="1">
        <name>FAD</name>
        <dbReference type="ChEBI" id="CHEBI:57692"/>
    </cofactor>
</comment>
<name>A0AAW6R6Z7_GORRU</name>
<feature type="domain" description="FAD-dependent oxidoreductase 2 FAD-binding" evidence="5">
    <location>
        <begin position="13"/>
        <end position="499"/>
    </location>
</feature>
<dbReference type="SUPFAM" id="SSF56425">
    <property type="entry name" value="Succinate dehydrogenase/fumarate reductase flavoprotein, catalytic domain"/>
    <property type="match status" value="1"/>
</dbReference>
<evidence type="ECO:0000256" key="2">
    <source>
        <dbReference type="ARBA" id="ARBA00022630"/>
    </source>
</evidence>
<proteinExistence type="predicted"/>
<evidence type="ECO:0000256" key="4">
    <source>
        <dbReference type="ARBA" id="ARBA00023002"/>
    </source>
</evidence>
<organism evidence="6">
    <name type="scientific">Gordonia rubripertincta</name>
    <name type="common">Rhodococcus corallinus</name>
    <dbReference type="NCBI Taxonomy" id="36822"/>
    <lineage>
        <taxon>Bacteria</taxon>
        <taxon>Bacillati</taxon>
        <taxon>Actinomycetota</taxon>
        <taxon>Actinomycetes</taxon>
        <taxon>Mycobacteriales</taxon>
        <taxon>Gordoniaceae</taxon>
        <taxon>Gordonia</taxon>
    </lineage>
</organism>
<dbReference type="AlphaFoldDB" id="A0AAW6R6Z7"/>
<sequence length="525" mass="55311">MAVDDQQWDSSFDVVVIGSGGAALAGALAAVKHGLAVCVVEKSSYFGGTSAYSGGSVWLPGNHVLERQGVDDSVENGLTYFRALVGDRTAEDLQRTFLETGPVVARFLEDEVGIPLEHRPFPDYYAAPGRKDHGRSIFAASISADEVGGRLRDIRPPVPADQFGMAVDRSELDGGQAWIARMVLALDESGRADLHLGTAAERLITDAAGDVLGLEVSAGANRRTIRARAGIIVAAGGYERNAELRRTHQQMPTADWSASHPDTGGGDALRMLSEVGAQVDLLDQSWWCPATLFPNSRAAFTLGIRAGIIVDSTGQRFANETLPYDQMGRAMLRRMRDGAGEVFWFVFDNRFGDELPAICVPAPERAAMTEAGLWHTASTVGELAAATGLDAEKLTATIDRFNGFAAGGRDEDFARGEDPYGRFFVGAQNAAQCLPSLDGSRFHAVRLVLGDLGTKGGAVISTEGAVCRADGSVIRGLYAAGNSSASVSGEVYPGPGTPLGSGMVFAYRAVADMAAHLAAAPGTTT</sequence>
<evidence type="ECO:0000313" key="6">
    <source>
        <dbReference type="EMBL" id="MDG6781214.1"/>
    </source>
</evidence>
<dbReference type="InterPro" id="IPR027477">
    <property type="entry name" value="Succ_DH/fumarate_Rdtase_cat_sf"/>
</dbReference>
<keyword evidence="4" id="KW-0560">Oxidoreductase</keyword>
<dbReference type="RefSeq" id="WP_039879842.1">
    <property type="nucleotide sequence ID" value="NZ_CP136136.1"/>
</dbReference>
<reference evidence="6" key="1">
    <citation type="submission" date="2023-04" db="EMBL/GenBank/DDBJ databases">
        <title>Characterization and analysis of the complete genome of Gordonia rubripertincta 112, the degrader of aromatic and aliphatic compounds.</title>
        <authorList>
            <person name="Frantsuzova E."/>
            <person name="Bogun A."/>
            <person name="Delegan Y."/>
        </authorList>
    </citation>
    <scope>NUCLEOTIDE SEQUENCE</scope>
    <source>
        <strain evidence="6">112</strain>
    </source>
</reference>
<keyword evidence="2" id="KW-0285">Flavoprotein</keyword>
<evidence type="ECO:0000259" key="5">
    <source>
        <dbReference type="Pfam" id="PF00890"/>
    </source>
</evidence>
<accession>A0AAW6R6Z7</accession>
<dbReference type="Pfam" id="PF00890">
    <property type="entry name" value="FAD_binding_2"/>
    <property type="match status" value="1"/>
</dbReference>
<comment type="caution">
    <text evidence="6">The sequence shown here is derived from an EMBL/GenBank/DDBJ whole genome shotgun (WGS) entry which is preliminary data.</text>
</comment>
<dbReference type="PANTHER" id="PTHR43400:SF10">
    <property type="entry name" value="3-OXOSTEROID 1-DEHYDROGENASE"/>
    <property type="match status" value="1"/>
</dbReference>
<dbReference type="SUPFAM" id="SSF51905">
    <property type="entry name" value="FAD/NAD(P)-binding domain"/>
    <property type="match status" value="1"/>
</dbReference>
<dbReference type="InterPro" id="IPR003953">
    <property type="entry name" value="FAD-dep_OxRdtase_2_FAD-bd"/>
</dbReference>
<dbReference type="EMBL" id="JARUXG010000004">
    <property type="protein sequence ID" value="MDG6781214.1"/>
    <property type="molecule type" value="Genomic_DNA"/>
</dbReference>
<evidence type="ECO:0000256" key="3">
    <source>
        <dbReference type="ARBA" id="ARBA00022827"/>
    </source>
</evidence>